<keyword evidence="8" id="KW-0131">Cell cycle</keyword>
<sequence length="184" mass="19956">MFTVTSIGIGCARKSGAVTAKFPEESKSAAATTSTADKEAEARLGEGAATGFEEGDLALLQSNRPGDLVFTDAGESLKSVYFDYDSSALSPEAKATLEQVAQWLKQNPTKNIRIEGNCDERGTTEYNLALGERRSLAARRYLISLGISSDRIFTISYGEEKPAVDGHDESAWKFNRRDDFAISL</sequence>
<evidence type="ECO:0000256" key="4">
    <source>
        <dbReference type="ARBA" id="ARBA00023136"/>
    </source>
</evidence>
<dbReference type="PRINTS" id="PR01021">
    <property type="entry name" value="OMPADOMAIN"/>
</dbReference>
<evidence type="ECO:0000256" key="5">
    <source>
        <dbReference type="ARBA" id="ARBA00023139"/>
    </source>
</evidence>
<dbReference type="Proteomes" id="UP000265882">
    <property type="component" value="Unassembled WGS sequence"/>
</dbReference>
<keyword evidence="2" id="KW-0132">Cell division</keyword>
<dbReference type="Pfam" id="PF00691">
    <property type="entry name" value="OmpA"/>
    <property type="match status" value="1"/>
</dbReference>
<comment type="caution">
    <text evidence="12">The sequence shown here is derived from an EMBL/GenBank/DDBJ whole genome shotgun (WGS) entry which is preliminary data.</text>
</comment>
<dbReference type="EMBL" id="QZKU01000006">
    <property type="protein sequence ID" value="RJP26570.1"/>
    <property type="molecule type" value="Genomic_DNA"/>
</dbReference>
<keyword evidence="4 10" id="KW-0472">Membrane</keyword>
<evidence type="ECO:0000256" key="9">
    <source>
        <dbReference type="HAMAP-Rule" id="MF_02204"/>
    </source>
</evidence>
<gene>
    <name evidence="9 12" type="primary">pal</name>
    <name evidence="12" type="ORF">C4520_00520</name>
</gene>
<reference evidence="12 13" key="1">
    <citation type="journal article" date="2017" name="ISME J.">
        <title>Energy and carbon metabolisms in a deep terrestrial subsurface fluid microbial community.</title>
        <authorList>
            <person name="Momper L."/>
            <person name="Jungbluth S.P."/>
            <person name="Lee M.D."/>
            <person name="Amend J.P."/>
        </authorList>
    </citation>
    <scope>NUCLEOTIDE SEQUENCE [LARGE SCALE GENOMIC DNA]</scope>
    <source>
        <strain evidence="12">SURF_5</strain>
    </source>
</reference>
<dbReference type="InterPro" id="IPR036737">
    <property type="entry name" value="OmpA-like_sf"/>
</dbReference>
<evidence type="ECO:0000313" key="13">
    <source>
        <dbReference type="Proteomes" id="UP000265882"/>
    </source>
</evidence>
<proteinExistence type="inferred from homology"/>
<dbReference type="Gene3D" id="3.30.1330.60">
    <property type="entry name" value="OmpA-like domain"/>
    <property type="match status" value="1"/>
</dbReference>
<evidence type="ECO:0000256" key="10">
    <source>
        <dbReference type="PROSITE-ProRule" id="PRU00473"/>
    </source>
</evidence>
<dbReference type="NCBIfam" id="TIGR02802">
    <property type="entry name" value="Pal_lipo"/>
    <property type="match status" value="1"/>
</dbReference>
<dbReference type="PANTHER" id="PTHR30329">
    <property type="entry name" value="STATOR ELEMENT OF FLAGELLAR MOTOR COMPLEX"/>
    <property type="match status" value="1"/>
</dbReference>
<organism evidence="12 13">
    <name type="scientific">Abyssobacteria bacterium (strain SURF_5)</name>
    <dbReference type="NCBI Taxonomy" id="2093360"/>
    <lineage>
        <taxon>Bacteria</taxon>
        <taxon>Pseudomonadati</taxon>
        <taxon>Candidatus Hydrogenedentota</taxon>
        <taxon>Candidatus Abyssobacteria</taxon>
    </lineage>
</organism>
<evidence type="ECO:0000256" key="6">
    <source>
        <dbReference type="ARBA" id="ARBA00023237"/>
    </source>
</evidence>
<dbReference type="GO" id="GO:0051301">
    <property type="term" value="P:cell division"/>
    <property type="evidence" value="ECO:0007669"/>
    <property type="project" value="UniProtKB-KW"/>
</dbReference>
<dbReference type="GO" id="GO:0009279">
    <property type="term" value="C:cell outer membrane"/>
    <property type="evidence" value="ECO:0007669"/>
    <property type="project" value="UniProtKB-SubCell"/>
</dbReference>
<evidence type="ECO:0000256" key="7">
    <source>
        <dbReference type="ARBA" id="ARBA00023288"/>
    </source>
</evidence>
<dbReference type="AlphaFoldDB" id="A0A3A4PAZ9"/>
<dbReference type="InterPro" id="IPR050330">
    <property type="entry name" value="Bact_OuterMem_StrucFunc"/>
</dbReference>
<accession>A0A3A4PAZ9</accession>
<dbReference type="InterPro" id="IPR039001">
    <property type="entry name" value="Pal"/>
</dbReference>
<dbReference type="SUPFAM" id="SSF103088">
    <property type="entry name" value="OmpA-like"/>
    <property type="match status" value="1"/>
</dbReference>
<evidence type="ECO:0000313" key="12">
    <source>
        <dbReference type="EMBL" id="RJP26570.1"/>
    </source>
</evidence>
<name>A0A3A4PAZ9_ABYX5</name>
<keyword evidence="6" id="KW-0998">Cell outer membrane</keyword>
<evidence type="ECO:0000259" key="11">
    <source>
        <dbReference type="PROSITE" id="PS51123"/>
    </source>
</evidence>
<evidence type="ECO:0000256" key="2">
    <source>
        <dbReference type="ARBA" id="ARBA00022618"/>
    </source>
</evidence>
<keyword evidence="7 12" id="KW-0449">Lipoprotein</keyword>
<feature type="domain" description="OmpA-like" evidence="11">
    <location>
        <begin position="69"/>
        <end position="184"/>
    </location>
</feature>
<comment type="similarity">
    <text evidence="9">Belongs to the Pal lipoprotein family.</text>
</comment>
<protein>
    <recommendedName>
        <fullName evidence="9">Peptidoglycan-associated protein</fullName>
    </recommendedName>
</protein>
<dbReference type="PROSITE" id="PS51123">
    <property type="entry name" value="OMPA_2"/>
    <property type="match status" value="1"/>
</dbReference>
<dbReference type="InterPro" id="IPR006665">
    <property type="entry name" value="OmpA-like"/>
</dbReference>
<dbReference type="InterPro" id="IPR006664">
    <property type="entry name" value="OMP_bac"/>
</dbReference>
<dbReference type="CDD" id="cd07185">
    <property type="entry name" value="OmpA_C-like"/>
    <property type="match status" value="1"/>
</dbReference>
<comment type="subcellular location">
    <subcellularLocation>
        <location evidence="1">Cell outer membrane</location>
    </subcellularLocation>
</comment>
<keyword evidence="3" id="KW-0732">Signal</keyword>
<evidence type="ECO:0000256" key="8">
    <source>
        <dbReference type="ARBA" id="ARBA00023306"/>
    </source>
</evidence>
<evidence type="ECO:0000256" key="3">
    <source>
        <dbReference type="ARBA" id="ARBA00022729"/>
    </source>
</evidence>
<dbReference type="PANTHER" id="PTHR30329:SF21">
    <property type="entry name" value="LIPOPROTEIN YIAD-RELATED"/>
    <property type="match status" value="1"/>
</dbReference>
<evidence type="ECO:0000256" key="1">
    <source>
        <dbReference type="ARBA" id="ARBA00004442"/>
    </source>
</evidence>
<dbReference type="InterPro" id="IPR014169">
    <property type="entry name" value="Pal_lipo_C"/>
</dbReference>
<keyword evidence="5" id="KW-0564">Palmitate</keyword>
<dbReference type="HAMAP" id="MF_02204">
    <property type="entry name" value="Pal"/>
    <property type="match status" value="1"/>
</dbReference>